<dbReference type="AlphaFoldDB" id="A0A1G1ZSL3"/>
<reference evidence="3 4" key="1">
    <citation type="journal article" date="2016" name="Nat. Commun.">
        <title>Thousands of microbial genomes shed light on interconnected biogeochemical processes in an aquifer system.</title>
        <authorList>
            <person name="Anantharaman K."/>
            <person name="Brown C.T."/>
            <person name="Hug L.A."/>
            <person name="Sharon I."/>
            <person name="Castelle C.J."/>
            <person name="Probst A.J."/>
            <person name="Thomas B.C."/>
            <person name="Singh A."/>
            <person name="Wilkins M.J."/>
            <person name="Karaoz U."/>
            <person name="Brodie E.L."/>
            <person name="Williams K.H."/>
            <person name="Hubbard S.S."/>
            <person name="Banfield J.F."/>
        </authorList>
    </citation>
    <scope>NUCLEOTIDE SEQUENCE [LARGE SCALE GENOMIC DNA]</scope>
</reference>
<evidence type="ECO:0000256" key="2">
    <source>
        <dbReference type="SAM" id="SignalP"/>
    </source>
</evidence>
<sequence length="706" mass="74027">MNKIFLKILIVAFGLMASVEVFAAVGVPKVLNYQGRLLDASGILLGESGTEFCFRFSFYDDSVVGAPDNKFWPNGAPSTMTITVKNGVFDAGIGDTLSGGDILDFDFQSQDAAYVNTEVAQKVGATCAPGDGAEVFENLSPRQRVVSSGYSINSDTVAGFRAAPSASGNQIPVLTNGNLFLGSLAPQINATSSNSLTIQGSALGGNLLLNSLSGFVGIGTTSPSQLLSVHGNAFFSGNIFAANIKATGTLNVTGLTTLTNASATQITTAGSAYLATTGGNVGIGSTSPWGLLSVNPDGISGPAFVVGSSTATLFSITQSRIGNLDFSRVTVGGPAKEDQLYVYGRINSSWRVYQREWMATCSPLADVVVDTADICGLVFDEDADGAVEARVSGSSAIRLRASTRGSLAVGEGAILGSGGSLLMDRNNNPVMEARVMPLTLTNHRIEAGFTVRALNGNMAVNTNGVYFRATPASPNWIAVNRRGAETAIDTGVAVSTTNFQELRIEINGNSDTRFFIDGALVAIITDRIPIQDLGFSVGNALITTANAVKNLDIESIKVWIDDLPERTSGEIATTSEDNPISEIQTAEAADSGLGDVVSRILVSLGLFIENGIAKFQEFIAEKAVIKEAEVQNLKVSGKIQLLDQITNEVYCTWIEDGEWEKVSGVCENISASAVTAPEENLPADSATTTDSNPIINEYATSTENIN</sequence>
<dbReference type="STRING" id="1798410.A3H63_02575"/>
<organism evidence="3 4">
    <name type="scientific">Candidatus Harrisonbacteria bacterium RIFCSPLOWO2_02_FULL_45_10c</name>
    <dbReference type="NCBI Taxonomy" id="1798410"/>
    <lineage>
        <taxon>Bacteria</taxon>
        <taxon>Candidatus Harrisoniibacteriota</taxon>
    </lineage>
</organism>
<feature type="chain" id="PRO_5009581854" evidence="2">
    <location>
        <begin position="24"/>
        <end position="706"/>
    </location>
</feature>
<feature type="region of interest" description="Disordered" evidence="1">
    <location>
        <begin position="680"/>
        <end position="706"/>
    </location>
</feature>
<comment type="caution">
    <text evidence="3">The sequence shown here is derived from an EMBL/GenBank/DDBJ whole genome shotgun (WGS) entry which is preliminary data.</text>
</comment>
<dbReference type="EMBL" id="MHJM01000024">
    <property type="protein sequence ID" value="OGY67459.1"/>
    <property type="molecule type" value="Genomic_DNA"/>
</dbReference>
<name>A0A1G1ZSL3_9BACT</name>
<accession>A0A1G1ZSL3</accession>
<evidence type="ECO:0000256" key="1">
    <source>
        <dbReference type="SAM" id="MobiDB-lite"/>
    </source>
</evidence>
<feature type="compositionally biased region" description="Polar residues" evidence="1">
    <location>
        <begin position="685"/>
        <end position="706"/>
    </location>
</feature>
<protein>
    <submittedName>
        <fullName evidence="3">Uncharacterized protein</fullName>
    </submittedName>
</protein>
<keyword evidence="2" id="KW-0732">Signal</keyword>
<evidence type="ECO:0000313" key="4">
    <source>
        <dbReference type="Proteomes" id="UP000176284"/>
    </source>
</evidence>
<gene>
    <name evidence="3" type="ORF">A3H63_02575</name>
</gene>
<proteinExistence type="predicted"/>
<dbReference type="Proteomes" id="UP000176284">
    <property type="component" value="Unassembled WGS sequence"/>
</dbReference>
<evidence type="ECO:0000313" key="3">
    <source>
        <dbReference type="EMBL" id="OGY67459.1"/>
    </source>
</evidence>
<feature type="signal peptide" evidence="2">
    <location>
        <begin position="1"/>
        <end position="23"/>
    </location>
</feature>